<dbReference type="AlphaFoldDB" id="A0A7S2V6Z9"/>
<gene>
    <name evidence="3" type="ORF">FJAP1339_LOCUS10077</name>
</gene>
<keyword evidence="1" id="KW-0472">Membrane</keyword>
<proteinExistence type="predicted"/>
<protein>
    <recommendedName>
        <fullName evidence="2">Band 7 domain-containing protein</fullName>
    </recommendedName>
</protein>
<keyword evidence="1" id="KW-0812">Transmembrane</keyword>
<sequence length="315" mass="34453">MAADTTLMVGGGLCVCITIVAISLIATSLHKLESTEYGVEYDVYRKKLDDAAKSGGLFSGPPGFEFIKFPSTFITVDQDGTCVSSDGLRVNYAVTFQYQMIEEWIVPAIIKYRKFDKWAKIVEAAGSSAVQHTCSEFGITNFQNKRGIIQESMENNLRIKLEGSNSTASDSATDAGVYARAISLQLKDVKLPTDYLNAVASKQSAQEGILLAQNQRIQEVTKANTELLAANEEAQRITDTAFNEANVTVTQARLKAEEIAFAFQTEANIIVNVKQYLNLTTDGVLSYMANQLYAQAPNVKVSTAEPAKLSRKDEL</sequence>
<evidence type="ECO:0000259" key="2">
    <source>
        <dbReference type="Pfam" id="PF01145"/>
    </source>
</evidence>
<name>A0A7S2V6Z9_9STRA</name>
<accession>A0A7S2V6Z9</accession>
<dbReference type="InterPro" id="IPR001107">
    <property type="entry name" value="Band_7"/>
</dbReference>
<keyword evidence="1" id="KW-1133">Transmembrane helix</keyword>
<reference evidence="3" key="1">
    <citation type="submission" date="2021-01" db="EMBL/GenBank/DDBJ databases">
        <authorList>
            <person name="Corre E."/>
            <person name="Pelletier E."/>
            <person name="Niang G."/>
            <person name="Scheremetjew M."/>
            <person name="Finn R."/>
            <person name="Kale V."/>
            <person name="Holt S."/>
            <person name="Cochrane G."/>
            <person name="Meng A."/>
            <person name="Brown T."/>
            <person name="Cohen L."/>
        </authorList>
    </citation>
    <scope>NUCLEOTIDE SEQUENCE</scope>
    <source>
        <strain evidence="3">CCMP1661</strain>
    </source>
</reference>
<feature type="domain" description="Band 7" evidence="2">
    <location>
        <begin position="33"/>
        <end position="218"/>
    </location>
</feature>
<dbReference type="Pfam" id="PF01145">
    <property type="entry name" value="Band_7"/>
    <property type="match status" value="1"/>
</dbReference>
<dbReference type="EMBL" id="HBHR01019855">
    <property type="protein sequence ID" value="CAD9871257.1"/>
    <property type="molecule type" value="Transcribed_RNA"/>
</dbReference>
<organism evidence="3">
    <name type="scientific">Fibrocapsa japonica</name>
    <dbReference type="NCBI Taxonomy" id="94617"/>
    <lineage>
        <taxon>Eukaryota</taxon>
        <taxon>Sar</taxon>
        <taxon>Stramenopiles</taxon>
        <taxon>Ochrophyta</taxon>
        <taxon>Raphidophyceae</taxon>
        <taxon>Chattonellales</taxon>
        <taxon>Chattonellaceae</taxon>
        <taxon>Fibrocapsa</taxon>
    </lineage>
</organism>
<evidence type="ECO:0000256" key="1">
    <source>
        <dbReference type="SAM" id="Phobius"/>
    </source>
</evidence>
<feature type="transmembrane region" description="Helical" evidence="1">
    <location>
        <begin position="6"/>
        <end position="26"/>
    </location>
</feature>
<evidence type="ECO:0000313" key="3">
    <source>
        <dbReference type="EMBL" id="CAD9871257.1"/>
    </source>
</evidence>